<dbReference type="Proteomes" id="UP000233837">
    <property type="component" value="Unassembled WGS sequence"/>
</dbReference>
<reference evidence="2 3" key="2">
    <citation type="journal article" date="2017" name="Nature">
        <title>The Apostasia genome and the evolution of orchids.</title>
        <authorList>
            <person name="Zhang G.Q."/>
            <person name="Liu K.W."/>
            <person name="Li Z."/>
            <person name="Lohaus R."/>
            <person name="Hsiao Y.Y."/>
            <person name="Niu S.C."/>
            <person name="Wang J.Y."/>
            <person name="Lin Y.C."/>
            <person name="Xu Q."/>
            <person name="Chen L.J."/>
            <person name="Yoshida K."/>
            <person name="Fujiwara S."/>
            <person name="Wang Z.W."/>
            <person name="Zhang Y.Q."/>
            <person name="Mitsuda N."/>
            <person name="Wang M."/>
            <person name="Liu G.H."/>
            <person name="Pecoraro L."/>
            <person name="Huang H.X."/>
            <person name="Xiao X.J."/>
            <person name="Lin M."/>
            <person name="Wu X.Y."/>
            <person name="Wu W.L."/>
            <person name="Chen Y.Y."/>
            <person name="Chang S.B."/>
            <person name="Sakamoto S."/>
            <person name="Ohme-Takagi M."/>
            <person name="Yagi M."/>
            <person name="Zeng S.J."/>
            <person name="Shen C.Y."/>
            <person name="Yeh C.M."/>
            <person name="Luo Y.B."/>
            <person name="Tsai W.C."/>
            <person name="Van de Peer Y."/>
            <person name="Liu Z.J."/>
        </authorList>
    </citation>
    <scope>NUCLEOTIDE SEQUENCE [LARGE SCALE GENOMIC DNA]</scope>
    <source>
        <tissue evidence="2">The whole plant</tissue>
    </source>
</reference>
<feature type="region of interest" description="Disordered" evidence="1">
    <location>
        <begin position="250"/>
        <end position="275"/>
    </location>
</feature>
<feature type="region of interest" description="Disordered" evidence="1">
    <location>
        <begin position="1"/>
        <end position="35"/>
    </location>
</feature>
<feature type="compositionally biased region" description="Polar residues" evidence="1">
    <location>
        <begin position="259"/>
        <end position="271"/>
    </location>
</feature>
<evidence type="ECO:0000313" key="3">
    <source>
        <dbReference type="Proteomes" id="UP000233837"/>
    </source>
</evidence>
<keyword evidence="3" id="KW-1185">Reference proteome</keyword>
<evidence type="ECO:0000313" key="2">
    <source>
        <dbReference type="EMBL" id="PKU68132.1"/>
    </source>
</evidence>
<name>A0A2I0VXJ2_9ASPA</name>
<reference evidence="2 3" key="1">
    <citation type="journal article" date="2016" name="Sci. Rep.">
        <title>The Dendrobium catenatum Lindl. genome sequence provides insights into polysaccharide synthase, floral development and adaptive evolution.</title>
        <authorList>
            <person name="Zhang G.Q."/>
            <person name="Xu Q."/>
            <person name="Bian C."/>
            <person name="Tsai W.C."/>
            <person name="Yeh C.M."/>
            <person name="Liu K.W."/>
            <person name="Yoshida K."/>
            <person name="Zhang L.S."/>
            <person name="Chang S.B."/>
            <person name="Chen F."/>
            <person name="Shi Y."/>
            <person name="Su Y.Y."/>
            <person name="Zhang Y.Q."/>
            <person name="Chen L.J."/>
            <person name="Yin Y."/>
            <person name="Lin M."/>
            <person name="Huang H."/>
            <person name="Deng H."/>
            <person name="Wang Z.W."/>
            <person name="Zhu S.L."/>
            <person name="Zhao X."/>
            <person name="Deng C."/>
            <person name="Niu S.C."/>
            <person name="Huang J."/>
            <person name="Wang M."/>
            <person name="Liu G.H."/>
            <person name="Yang H.J."/>
            <person name="Xiao X.J."/>
            <person name="Hsiao Y.Y."/>
            <person name="Wu W.L."/>
            <person name="Chen Y.Y."/>
            <person name="Mitsuda N."/>
            <person name="Ohme-Takagi M."/>
            <person name="Luo Y.B."/>
            <person name="Van de Peer Y."/>
            <person name="Liu Z.J."/>
        </authorList>
    </citation>
    <scope>NUCLEOTIDE SEQUENCE [LARGE SCALE GENOMIC DNA]</scope>
    <source>
        <tissue evidence="2">The whole plant</tissue>
    </source>
</reference>
<accession>A0A2I0VXJ2</accession>
<organism evidence="2 3">
    <name type="scientific">Dendrobium catenatum</name>
    <dbReference type="NCBI Taxonomy" id="906689"/>
    <lineage>
        <taxon>Eukaryota</taxon>
        <taxon>Viridiplantae</taxon>
        <taxon>Streptophyta</taxon>
        <taxon>Embryophyta</taxon>
        <taxon>Tracheophyta</taxon>
        <taxon>Spermatophyta</taxon>
        <taxon>Magnoliopsida</taxon>
        <taxon>Liliopsida</taxon>
        <taxon>Asparagales</taxon>
        <taxon>Orchidaceae</taxon>
        <taxon>Epidendroideae</taxon>
        <taxon>Malaxideae</taxon>
        <taxon>Dendrobiinae</taxon>
        <taxon>Dendrobium</taxon>
    </lineage>
</organism>
<evidence type="ECO:0000256" key="1">
    <source>
        <dbReference type="SAM" id="MobiDB-lite"/>
    </source>
</evidence>
<protein>
    <submittedName>
        <fullName evidence="2">Uncharacterized protein</fullName>
    </submittedName>
</protein>
<feature type="compositionally biased region" description="Basic and acidic residues" evidence="1">
    <location>
        <begin position="10"/>
        <end position="31"/>
    </location>
</feature>
<dbReference type="AlphaFoldDB" id="A0A2I0VXJ2"/>
<gene>
    <name evidence="2" type="ORF">MA16_Dca015634</name>
</gene>
<proteinExistence type="predicted"/>
<sequence>MPDIAPSTDKAVEMVRDPRTVEVDESRRSTSIDDVPSSITSDDALIAIRKKYHLPNDLVMAVPKKTDRARYPPKGFITLYEMTLRAGLRFSLAPELLEIFRACGVPLAQFLCRTVTIIVGLTVFYRERGVKMTIDHLSKMCKLTSDVQGCVLCRGRKWLDFSTRDPSKNWSSSFFFVQNDWRLSEKWGRLKELPNFPQLGEEEILKTLNFFDTKSLQEELRHISQYVLEEKLFKVGLSIHAGRSHAIQLKKNKKVREASPNTLRPSSNNPLRGQGEEGYSLVKKRKLNDAAILSSVCEACREPIRPLMTDIAALNSDRDVQPLKIPIPEDVLKHVCIRRRRAKEMVSCIDLLFLPSPFFLSLFF</sequence>
<dbReference type="EMBL" id="KZ503120">
    <property type="protein sequence ID" value="PKU68132.1"/>
    <property type="molecule type" value="Genomic_DNA"/>
</dbReference>